<evidence type="ECO:0000313" key="6">
    <source>
        <dbReference type="EMBL" id="KAF7364099.1"/>
    </source>
</evidence>
<keyword evidence="7" id="KW-1185">Reference proteome</keyword>
<dbReference type="AlphaFoldDB" id="A0A8H6YT23"/>
<dbReference type="EMBL" id="JACAZH010000007">
    <property type="protein sequence ID" value="KAF7364099.1"/>
    <property type="molecule type" value="Genomic_DNA"/>
</dbReference>
<dbReference type="PROSITE" id="PS50865">
    <property type="entry name" value="ZF_MYND_2"/>
    <property type="match status" value="1"/>
</dbReference>
<evidence type="ECO:0000256" key="2">
    <source>
        <dbReference type="ARBA" id="ARBA00022771"/>
    </source>
</evidence>
<sequence length="427" mass="47713">MDYLHNWDDVSRVLEVGCVLTFASTTAHHYASGNNSSGDNAWLSALQSQKYAPALVATLSLVEHVAGANGDEESFHRIAWDLLFELLRVGTGYADITNAIRAGLLQCIVSLPNTHADWDMSKEHEAIQWVIQPATLYYPVLSAIEASLPLLTQSTSTTTFTSSVLHADWKEFVDLVLDRLTVKKGYDSGQYLTRKACDNLECGRILKKTEFKRCAGCRYVHYCSRDCQIEDWSTDHKSICQSIRAGSSYFPSADSEILQDGHNDVLDGPTYLTSRDRAFIRAIIRADYERFKQVVFCAMIVRMREFGENVVVSFDYRTGRVEVRVHPPGLVDYIAGEPSNGYFASRMAQNDRRMQLNIAVLPHAMLSQSSDGCRWKLPIRSSNSSVHDALFTLSQSLPPGSNDLSSAVHRAVDQLVEEVCPTILEIV</sequence>
<evidence type="ECO:0000259" key="5">
    <source>
        <dbReference type="PROSITE" id="PS50865"/>
    </source>
</evidence>
<dbReference type="InterPro" id="IPR002893">
    <property type="entry name" value="Znf_MYND"/>
</dbReference>
<name>A0A8H6YT23_9AGAR</name>
<proteinExistence type="predicted"/>
<evidence type="ECO:0000256" key="4">
    <source>
        <dbReference type="PROSITE-ProRule" id="PRU00134"/>
    </source>
</evidence>
<organism evidence="6 7">
    <name type="scientific">Mycena sanguinolenta</name>
    <dbReference type="NCBI Taxonomy" id="230812"/>
    <lineage>
        <taxon>Eukaryota</taxon>
        <taxon>Fungi</taxon>
        <taxon>Dikarya</taxon>
        <taxon>Basidiomycota</taxon>
        <taxon>Agaricomycotina</taxon>
        <taxon>Agaricomycetes</taxon>
        <taxon>Agaricomycetidae</taxon>
        <taxon>Agaricales</taxon>
        <taxon>Marasmiineae</taxon>
        <taxon>Mycenaceae</taxon>
        <taxon>Mycena</taxon>
    </lineage>
</organism>
<dbReference type="Gene3D" id="6.10.140.2220">
    <property type="match status" value="1"/>
</dbReference>
<keyword evidence="2 4" id="KW-0863">Zinc-finger</keyword>
<dbReference type="GO" id="GO:0008270">
    <property type="term" value="F:zinc ion binding"/>
    <property type="evidence" value="ECO:0007669"/>
    <property type="project" value="UniProtKB-KW"/>
</dbReference>
<keyword evidence="1" id="KW-0479">Metal-binding</keyword>
<gene>
    <name evidence="6" type="ORF">MSAN_01068900</name>
</gene>
<dbReference type="Proteomes" id="UP000623467">
    <property type="component" value="Unassembled WGS sequence"/>
</dbReference>
<accession>A0A8H6YT23</accession>
<dbReference type="Pfam" id="PF01753">
    <property type="entry name" value="zf-MYND"/>
    <property type="match status" value="1"/>
</dbReference>
<evidence type="ECO:0000256" key="3">
    <source>
        <dbReference type="ARBA" id="ARBA00022833"/>
    </source>
</evidence>
<protein>
    <submittedName>
        <fullName evidence="6">MYND-type domain-containing protein</fullName>
    </submittedName>
</protein>
<evidence type="ECO:0000256" key="1">
    <source>
        <dbReference type="ARBA" id="ARBA00022723"/>
    </source>
</evidence>
<reference evidence="6" key="1">
    <citation type="submission" date="2020-05" db="EMBL/GenBank/DDBJ databases">
        <title>Mycena genomes resolve the evolution of fungal bioluminescence.</title>
        <authorList>
            <person name="Tsai I.J."/>
        </authorList>
    </citation>
    <scope>NUCLEOTIDE SEQUENCE</scope>
    <source>
        <strain evidence="6">160909Yilan</strain>
    </source>
</reference>
<dbReference type="OrthoDB" id="2876065at2759"/>
<feature type="domain" description="MYND-type" evidence="5">
    <location>
        <begin position="199"/>
        <end position="240"/>
    </location>
</feature>
<dbReference type="SUPFAM" id="SSF144232">
    <property type="entry name" value="HIT/MYND zinc finger-like"/>
    <property type="match status" value="1"/>
</dbReference>
<comment type="caution">
    <text evidence="6">The sequence shown here is derived from an EMBL/GenBank/DDBJ whole genome shotgun (WGS) entry which is preliminary data.</text>
</comment>
<evidence type="ECO:0000313" key="7">
    <source>
        <dbReference type="Proteomes" id="UP000623467"/>
    </source>
</evidence>
<keyword evidence="3" id="KW-0862">Zinc</keyword>